<organism evidence="10 11">
    <name type="scientific">Noviherbaspirillum aridicola</name>
    <dbReference type="NCBI Taxonomy" id="2849687"/>
    <lineage>
        <taxon>Bacteria</taxon>
        <taxon>Pseudomonadati</taxon>
        <taxon>Pseudomonadota</taxon>
        <taxon>Betaproteobacteria</taxon>
        <taxon>Burkholderiales</taxon>
        <taxon>Oxalobacteraceae</taxon>
        <taxon>Noviherbaspirillum</taxon>
    </lineage>
</organism>
<keyword evidence="11" id="KW-1185">Reference proteome</keyword>
<proteinExistence type="inferred from homology"/>
<evidence type="ECO:0000259" key="7">
    <source>
        <dbReference type="Pfam" id="PF00460"/>
    </source>
</evidence>
<dbReference type="RefSeq" id="WP_220809085.1">
    <property type="nucleotide sequence ID" value="NZ_BPMK01000011.1"/>
</dbReference>
<evidence type="ECO:0000313" key="11">
    <source>
        <dbReference type="Proteomes" id="UP000887222"/>
    </source>
</evidence>
<comment type="caution">
    <text evidence="10">The sequence shown here is derived from an EMBL/GenBank/DDBJ whole genome shotgun (WGS) entry which is preliminary data.</text>
</comment>
<comment type="similarity">
    <text evidence="2 6">Belongs to the flagella basal body rod proteins family.</text>
</comment>
<dbReference type="SUPFAM" id="SSF117143">
    <property type="entry name" value="Flagellar hook protein flgE"/>
    <property type="match status" value="1"/>
</dbReference>
<keyword evidence="3 6" id="KW-0975">Bacterial flagellum</keyword>
<dbReference type="NCBIfam" id="TIGR02490">
    <property type="entry name" value="flgF"/>
    <property type="match status" value="1"/>
</dbReference>
<dbReference type="InterPro" id="IPR037925">
    <property type="entry name" value="FlgE/F/G-like"/>
</dbReference>
<dbReference type="EMBL" id="BPMK01000011">
    <property type="protein sequence ID" value="GIZ52667.1"/>
    <property type="molecule type" value="Genomic_DNA"/>
</dbReference>
<gene>
    <name evidence="10" type="primary">flgF</name>
    <name evidence="10" type="ORF">NCCP691_26810</name>
</gene>
<dbReference type="Pfam" id="PF00460">
    <property type="entry name" value="Flg_bb_rod"/>
    <property type="match status" value="1"/>
</dbReference>
<dbReference type="PANTHER" id="PTHR30435">
    <property type="entry name" value="FLAGELLAR PROTEIN"/>
    <property type="match status" value="1"/>
</dbReference>
<name>A0ABQ4Q6J5_9BURK</name>
<dbReference type="Pfam" id="PF06429">
    <property type="entry name" value="Flg_bbr_C"/>
    <property type="match status" value="1"/>
</dbReference>
<dbReference type="InterPro" id="IPR012836">
    <property type="entry name" value="FlgF"/>
</dbReference>
<comment type="subunit">
    <text evidence="4 6">The basal body constitutes a major portion of the flagellar organelle and consists of five rings (E,L,P,S, and M) mounted on a central rod. The rod consists of about 26 subunits of FlgG in the distal portion, and FlgB, FlgC and FlgF are thought to build up the proximal portion of the rod with about 6 subunits each.</text>
</comment>
<dbReference type="Proteomes" id="UP000887222">
    <property type="component" value="Unassembled WGS sequence"/>
</dbReference>
<evidence type="ECO:0000313" key="10">
    <source>
        <dbReference type="EMBL" id="GIZ52667.1"/>
    </source>
</evidence>
<evidence type="ECO:0000259" key="9">
    <source>
        <dbReference type="Pfam" id="PF22692"/>
    </source>
</evidence>
<protein>
    <recommendedName>
        <fullName evidence="5 6">Flagellar basal-body rod protein FlgF</fullName>
    </recommendedName>
</protein>
<feature type="domain" description="Flagellar basal-body/hook protein C-terminal" evidence="8">
    <location>
        <begin position="199"/>
        <end position="242"/>
    </location>
</feature>
<comment type="subcellular location">
    <subcellularLocation>
        <location evidence="1 6">Bacterial flagellum basal body</location>
    </subcellularLocation>
</comment>
<feature type="domain" description="Flagellar hook protein FlgE/F/G-like D1" evidence="9">
    <location>
        <begin position="81"/>
        <end position="145"/>
    </location>
</feature>
<dbReference type="NCBIfam" id="NF009280">
    <property type="entry name" value="PRK12640.1"/>
    <property type="match status" value="1"/>
</dbReference>
<dbReference type="InterPro" id="IPR020013">
    <property type="entry name" value="Flagellar_FlgE/F/G"/>
</dbReference>
<keyword evidence="10" id="KW-0282">Flagellum</keyword>
<dbReference type="InterPro" id="IPR053967">
    <property type="entry name" value="LlgE_F_G-like_D1"/>
</dbReference>
<reference evidence="10 11" key="1">
    <citation type="journal article" date="2022" name="Int. J. Syst. Evol. Microbiol.">
        <title>Noviherbaspirillum aridicola sp. nov., isolated from an arid soil in Pakistan.</title>
        <authorList>
            <person name="Khan I.U."/>
            <person name="Saqib M."/>
            <person name="Amin A."/>
            <person name="Hussain F."/>
            <person name="Li L."/>
            <person name="Liu Y.H."/>
            <person name="Fang B.Z."/>
            <person name="Ahmed I."/>
            <person name="Li W.J."/>
        </authorList>
    </citation>
    <scope>NUCLEOTIDE SEQUENCE [LARGE SCALE GENOMIC DNA]</scope>
    <source>
        <strain evidence="10 11">NCCP-691</strain>
    </source>
</reference>
<dbReference type="PANTHER" id="PTHR30435:SF18">
    <property type="entry name" value="FLAGELLAR BASAL-BODY ROD PROTEIN FLGF"/>
    <property type="match status" value="1"/>
</dbReference>
<keyword evidence="10" id="KW-0969">Cilium</keyword>
<dbReference type="InterPro" id="IPR010930">
    <property type="entry name" value="Flg_bb/hook_C_dom"/>
</dbReference>
<dbReference type="InterPro" id="IPR001444">
    <property type="entry name" value="Flag_bb_rod_N"/>
</dbReference>
<evidence type="ECO:0000256" key="2">
    <source>
        <dbReference type="ARBA" id="ARBA00009677"/>
    </source>
</evidence>
<dbReference type="Pfam" id="PF22692">
    <property type="entry name" value="LlgE_F_G_D1"/>
    <property type="match status" value="1"/>
</dbReference>
<evidence type="ECO:0000256" key="6">
    <source>
        <dbReference type="RuleBase" id="RU362116"/>
    </source>
</evidence>
<evidence type="ECO:0000259" key="8">
    <source>
        <dbReference type="Pfam" id="PF06429"/>
    </source>
</evidence>
<evidence type="ECO:0000256" key="4">
    <source>
        <dbReference type="ARBA" id="ARBA00038560"/>
    </source>
</evidence>
<evidence type="ECO:0000256" key="3">
    <source>
        <dbReference type="ARBA" id="ARBA00023143"/>
    </source>
</evidence>
<dbReference type="NCBIfam" id="TIGR03506">
    <property type="entry name" value="FlgEFG_subfam"/>
    <property type="match status" value="1"/>
</dbReference>
<accession>A0ABQ4Q6J5</accession>
<evidence type="ECO:0000256" key="1">
    <source>
        <dbReference type="ARBA" id="ARBA00004117"/>
    </source>
</evidence>
<keyword evidence="10" id="KW-0966">Cell projection</keyword>
<evidence type="ECO:0000256" key="5">
    <source>
        <dbReference type="ARBA" id="ARBA00040228"/>
    </source>
</evidence>
<sequence>MDRLIYTAMTGAKHILEKQGNTANNLANVSTDGFRAQVDSFRAVPVLNAPLPTRSFVVDATVGTDFRPGPIQQTGRELDVAVQGPGWIAVQLEDGTEAYTRAGSLKLSENGQLQTQSGKTVLGDGGPIAVPPDVSVTIAKDGTVTTIDTGFKPGAPNMLGRIKLVNPPEADLVRGDDGLFRLKAGGEAEADANVVLIGGAVEGSNVNVVDAMVDMIELARQFELHMNLLKNAESNEAKAAQLLSLTG</sequence>
<feature type="domain" description="Flagellar basal body rod protein N-terminal" evidence="7">
    <location>
        <begin position="5"/>
        <end position="35"/>
    </location>
</feature>